<keyword evidence="3" id="KW-0413">Isomerase</keyword>
<keyword evidence="1" id="KW-0479">Metal-binding</keyword>
<dbReference type="CDD" id="cd07010">
    <property type="entry name" value="cupin_PMI_type_I_N_bac"/>
    <property type="match status" value="1"/>
</dbReference>
<keyword evidence="2" id="KW-0862">Zinc</keyword>
<dbReference type="Gene3D" id="2.60.120.10">
    <property type="entry name" value="Jelly Rolls"/>
    <property type="match status" value="2"/>
</dbReference>
<dbReference type="InterPro" id="IPR051804">
    <property type="entry name" value="Carb_Metab_Reg_Kinase/Isom"/>
</dbReference>
<evidence type="ECO:0000256" key="2">
    <source>
        <dbReference type="ARBA" id="ARBA00022833"/>
    </source>
</evidence>
<gene>
    <name evidence="3" type="ORF">D8S82_12045</name>
</gene>
<name>A0A544W233_9MYCO</name>
<evidence type="ECO:0000313" key="3">
    <source>
        <dbReference type="EMBL" id="TQR86307.1"/>
    </source>
</evidence>
<dbReference type="InterPro" id="IPR014710">
    <property type="entry name" value="RmlC-like_jellyroll"/>
</dbReference>
<dbReference type="EMBL" id="VIFX01000013">
    <property type="protein sequence ID" value="TQR86307.1"/>
    <property type="molecule type" value="Genomic_DNA"/>
</dbReference>
<accession>A0A544W233</accession>
<dbReference type="Proteomes" id="UP000315759">
    <property type="component" value="Unassembled WGS sequence"/>
</dbReference>
<dbReference type="PANTHER" id="PTHR42742:SF3">
    <property type="entry name" value="FRUCTOKINASE"/>
    <property type="match status" value="1"/>
</dbReference>
<reference evidence="3 4" key="1">
    <citation type="submission" date="2018-10" db="EMBL/GenBank/DDBJ databases">
        <title>Draft genome of Mycobacterium hodleri strain B.</title>
        <authorList>
            <person name="Amande T.J."/>
            <person name="Mcgenity T.J."/>
        </authorList>
    </citation>
    <scope>NUCLEOTIDE SEQUENCE [LARGE SCALE GENOMIC DNA]</scope>
    <source>
        <strain evidence="3 4">B</strain>
    </source>
</reference>
<evidence type="ECO:0000256" key="1">
    <source>
        <dbReference type="ARBA" id="ARBA00022723"/>
    </source>
</evidence>
<dbReference type="SUPFAM" id="SSF51182">
    <property type="entry name" value="RmlC-like cupins"/>
    <property type="match status" value="1"/>
</dbReference>
<proteinExistence type="predicted"/>
<dbReference type="GO" id="GO:0046872">
    <property type="term" value="F:metal ion binding"/>
    <property type="evidence" value="ECO:0007669"/>
    <property type="project" value="UniProtKB-KW"/>
</dbReference>
<dbReference type="GO" id="GO:0016853">
    <property type="term" value="F:isomerase activity"/>
    <property type="evidence" value="ECO:0007669"/>
    <property type="project" value="UniProtKB-KW"/>
</dbReference>
<dbReference type="RefSeq" id="WP_142552333.1">
    <property type="nucleotide sequence ID" value="NZ_VIFX01000013.1"/>
</dbReference>
<protein>
    <submittedName>
        <fullName evidence="3">Phosphoheptose isomerase</fullName>
    </submittedName>
</protein>
<dbReference type="InterPro" id="IPR011051">
    <property type="entry name" value="RmlC_Cupin_sf"/>
</dbReference>
<dbReference type="PANTHER" id="PTHR42742">
    <property type="entry name" value="TRANSCRIPTIONAL REPRESSOR MPRA"/>
    <property type="match status" value="1"/>
</dbReference>
<comment type="caution">
    <text evidence="3">The sequence shown here is derived from an EMBL/GenBank/DDBJ whole genome shotgun (WGS) entry which is preliminary data.</text>
</comment>
<evidence type="ECO:0000313" key="4">
    <source>
        <dbReference type="Proteomes" id="UP000315759"/>
    </source>
</evidence>
<organism evidence="3 4">
    <name type="scientific">Mycolicibacterium hodleri</name>
    <dbReference type="NCBI Taxonomy" id="49897"/>
    <lineage>
        <taxon>Bacteria</taxon>
        <taxon>Bacillati</taxon>
        <taxon>Actinomycetota</taxon>
        <taxon>Actinomycetes</taxon>
        <taxon>Mycobacteriales</taxon>
        <taxon>Mycobacteriaceae</taxon>
        <taxon>Mycolicibacterium</taxon>
    </lineage>
</organism>
<dbReference type="AlphaFoldDB" id="A0A544W233"/>
<sequence length="341" mass="35562">MSPDAQLLPPNVIEHWYAGGPALAAWRGLAAVGNRSPEEWIGATVARFGDPDHGPAALADGTPLVDAVRADPVAWLGRSDGAPGDTGVLVKLLDAGQRLPVHVHPTRDYASRHLGCAYGKTEAWYVLEAGPDAAVWVGWREDVTPQRVSELVDDQDAETMLALMHRIPVRPGDGVLVPGGTPHAIGAGILLVEAQEPTDQSILLERNNTDASDAEVFLGLDRDTALSVVDVDALADPGRLLRHAEAAPAKAVSVLPAEADPYFRAELLTAGAEVPAGFAVAVVVAGRGVLISADGAQLDVTAGHTLVVPAACGNWSVDGDARLLVCRAGTSWPPHRPEGTS</sequence>
<keyword evidence="4" id="KW-1185">Reference proteome</keyword>